<accession>A0AAD5SKF8</accession>
<dbReference type="EMBL" id="JADGJD010000314">
    <property type="protein sequence ID" value="KAJ3052222.1"/>
    <property type="molecule type" value="Genomic_DNA"/>
</dbReference>
<reference evidence="2" key="1">
    <citation type="submission" date="2020-05" db="EMBL/GenBank/DDBJ databases">
        <title>Phylogenomic resolution of chytrid fungi.</title>
        <authorList>
            <person name="Stajich J.E."/>
            <person name="Amses K."/>
            <person name="Simmons R."/>
            <person name="Seto K."/>
            <person name="Myers J."/>
            <person name="Bonds A."/>
            <person name="Quandt C.A."/>
            <person name="Barry K."/>
            <person name="Liu P."/>
            <person name="Grigoriev I."/>
            <person name="Longcore J.E."/>
            <person name="James T.Y."/>
        </authorList>
    </citation>
    <scope>NUCLEOTIDE SEQUENCE</scope>
    <source>
        <strain evidence="2">JEL0318</strain>
    </source>
</reference>
<feature type="compositionally biased region" description="Basic and acidic residues" evidence="1">
    <location>
        <begin position="179"/>
        <end position="193"/>
    </location>
</feature>
<dbReference type="Proteomes" id="UP001212841">
    <property type="component" value="Unassembled WGS sequence"/>
</dbReference>
<evidence type="ECO:0000256" key="1">
    <source>
        <dbReference type="SAM" id="MobiDB-lite"/>
    </source>
</evidence>
<name>A0AAD5SKF8_9FUNG</name>
<gene>
    <name evidence="2" type="ORF">HK097_006691</name>
</gene>
<evidence type="ECO:0000313" key="2">
    <source>
        <dbReference type="EMBL" id="KAJ3052222.1"/>
    </source>
</evidence>
<dbReference type="AlphaFoldDB" id="A0AAD5SKF8"/>
<feature type="compositionally biased region" description="Low complexity" evidence="1">
    <location>
        <begin position="131"/>
        <end position="143"/>
    </location>
</feature>
<comment type="caution">
    <text evidence="2">The sequence shown here is derived from an EMBL/GenBank/DDBJ whole genome shotgun (WGS) entry which is preliminary data.</text>
</comment>
<keyword evidence="3" id="KW-1185">Reference proteome</keyword>
<proteinExistence type="predicted"/>
<evidence type="ECO:0000313" key="3">
    <source>
        <dbReference type="Proteomes" id="UP001212841"/>
    </source>
</evidence>
<sequence length="199" mass="22346">MGEKKDRIYAPTDWDRKEFEPGTGTWMHMVSIAAESETRIAYNRTAHSVEVIGTDINRVFEARRKLEELFAPVIVRSVRPWERPNRPGAWGQRRDNLPPGAPERNREDAPRMMHGAGARPMGGGLRANRDMSPSAAGMAAAPARNEWSPPSQSAPKKTRQPTDWDRCDSEEPEEGTNGRGEEAWETVGKEGVRKHPFGF</sequence>
<protein>
    <submittedName>
        <fullName evidence="2">Uncharacterized protein</fullName>
    </submittedName>
</protein>
<organism evidence="2 3">
    <name type="scientific">Rhizophlyctis rosea</name>
    <dbReference type="NCBI Taxonomy" id="64517"/>
    <lineage>
        <taxon>Eukaryota</taxon>
        <taxon>Fungi</taxon>
        <taxon>Fungi incertae sedis</taxon>
        <taxon>Chytridiomycota</taxon>
        <taxon>Chytridiomycota incertae sedis</taxon>
        <taxon>Chytridiomycetes</taxon>
        <taxon>Rhizophlyctidales</taxon>
        <taxon>Rhizophlyctidaceae</taxon>
        <taxon>Rhizophlyctis</taxon>
    </lineage>
</organism>
<feature type="region of interest" description="Disordered" evidence="1">
    <location>
        <begin position="83"/>
        <end position="199"/>
    </location>
</feature>
<feature type="compositionally biased region" description="Basic and acidic residues" evidence="1">
    <location>
        <begin position="160"/>
        <end position="169"/>
    </location>
</feature>